<sequence length="69" mass="7627">MAYTTSTKSLFLLGMTASSLRNMSSVHASTSVIDCTTFALQTVFLGYLRIRQGCEPSFVEELSPRRLFG</sequence>
<proteinExistence type="predicted"/>
<comment type="caution">
    <text evidence="1">The sequence shown here is derived from an EMBL/GenBank/DDBJ whole genome shotgun (WGS) entry which is preliminary data.</text>
</comment>
<reference evidence="1 2" key="1">
    <citation type="submission" date="2017-06" db="EMBL/GenBank/DDBJ databases">
        <authorList>
            <person name="Kim H.J."/>
            <person name="Triplett B.A."/>
        </authorList>
    </citation>
    <scope>NUCLEOTIDE SEQUENCE [LARGE SCALE GENOMIC DNA]</scope>
    <source>
        <strain evidence="1 2">594</strain>
    </source>
</reference>
<protein>
    <submittedName>
        <fullName evidence="1">Uncharacterized protein</fullName>
    </submittedName>
</protein>
<dbReference type="AlphaFoldDB" id="A0A246IDC5"/>
<dbReference type="EMBL" id="NIVX01000026">
    <property type="protein sequence ID" value="OWQ78024.1"/>
    <property type="molecule type" value="Genomic_DNA"/>
</dbReference>
<dbReference type="Proteomes" id="UP000197090">
    <property type="component" value="Unassembled WGS sequence"/>
</dbReference>
<accession>A0A246IDC5</accession>
<organism evidence="1 2">
    <name type="scientific">Stenotrophomonas maltophilia</name>
    <name type="common">Pseudomonas maltophilia</name>
    <name type="synonym">Xanthomonas maltophilia</name>
    <dbReference type="NCBI Taxonomy" id="40324"/>
    <lineage>
        <taxon>Bacteria</taxon>
        <taxon>Pseudomonadati</taxon>
        <taxon>Pseudomonadota</taxon>
        <taxon>Gammaproteobacteria</taxon>
        <taxon>Lysobacterales</taxon>
        <taxon>Lysobacteraceae</taxon>
        <taxon>Stenotrophomonas</taxon>
        <taxon>Stenotrophomonas maltophilia group</taxon>
    </lineage>
</organism>
<gene>
    <name evidence="1" type="ORF">CEE63_03170</name>
</gene>
<evidence type="ECO:0000313" key="1">
    <source>
        <dbReference type="EMBL" id="OWQ78024.1"/>
    </source>
</evidence>
<name>A0A246IDC5_STEMA</name>
<evidence type="ECO:0000313" key="2">
    <source>
        <dbReference type="Proteomes" id="UP000197090"/>
    </source>
</evidence>